<evidence type="ECO:0000256" key="1">
    <source>
        <dbReference type="SAM" id="MobiDB-lite"/>
    </source>
</evidence>
<dbReference type="PANTHER" id="PTHR37162">
    <property type="entry name" value="HAT FAMILY DIMERISATION DOMAINCONTAINING PROTEIN-RELATED"/>
    <property type="match status" value="1"/>
</dbReference>
<reference evidence="2" key="1">
    <citation type="journal article" date="2023" name="G3 (Bethesda)">
        <title>Whole genome assembly and annotation of the endangered Caribbean coral Acropora cervicornis.</title>
        <authorList>
            <person name="Selwyn J.D."/>
            <person name="Vollmer S.V."/>
        </authorList>
    </citation>
    <scope>NUCLEOTIDE SEQUENCE</scope>
    <source>
        <strain evidence="2">K2</strain>
    </source>
</reference>
<keyword evidence="3" id="KW-1185">Reference proteome</keyword>
<organism evidence="2 3">
    <name type="scientific">Acropora cervicornis</name>
    <name type="common">Staghorn coral</name>
    <dbReference type="NCBI Taxonomy" id="6130"/>
    <lineage>
        <taxon>Eukaryota</taxon>
        <taxon>Metazoa</taxon>
        <taxon>Cnidaria</taxon>
        <taxon>Anthozoa</taxon>
        <taxon>Hexacorallia</taxon>
        <taxon>Scleractinia</taxon>
        <taxon>Astrocoeniina</taxon>
        <taxon>Acroporidae</taxon>
        <taxon>Acropora</taxon>
    </lineage>
</organism>
<reference evidence="2" key="2">
    <citation type="journal article" date="2023" name="Science">
        <title>Genomic signatures of disease resistance in endangered staghorn corals.</title>
        <authorList>
            <person name="Vollmer S.V."/>
            <person name="Selwyn J.D."/>
            <person name="Despard B.A."/>
            <person name="Roesel C.L."/>
        </authorList>
    </citation>
    <scope>NUCLEOTIDE SEQUENCE</scope>
    <source>
        <strain evidence="2">K2</strain>
    </source>
</reference>
<evidence type="ECO:0000313" key="3">
    <source>
        <dbReference type="Proteomes" id="UP001249851"/>
    </source>
</evidence>
<dbReference type="PANTHER" id="PTHR37162:SF11">
    <property type="match status" value="1"/>
</dbReference>
<feature type="compositionally biased region" description="Polar residues" evidence="1">
    <location>
        <begin position="61"/>
        <end position="97"/>
    </location>
</feature>
<dbReference type="AlphaFoldDB" id="A0AAD9UV20"/>
<dbReference type="Proteomes" id="UP001249851">
    <property type="component" value="Unassembled WGS sequence"/>
</dbReference>
<dbReference type="EMBL" id="JARQWQ010000107">
    <property type="protein sequence ID" value="KAK2550670.1"/>
    <property type="molecule type" value="Genomic_DNA"/>
</dbReference>
<proteinExistence type="predicted"/>
<protein>
    <submittedName>
        <fullName evidence="2">Uncharacterized protein</fullName>
    </submittedName>
</protein>
<gene>
    <name evidence="2" type="ORF">P5673_028533</name>
</gene>
<accession>A0AAD9UV20</accession>
<comment type="caution">
    <text evidence="2">The sequence shown here is derived from an EMBL/GenBank/DDBJ whole genome shotgun (WGS) entry which is preliminary data.</text>
</comment>
<name>A0AAD9UV20_ACRCE</name>
<feature type="region of interest" description="Disordered" evidence="1">
    <location>
        <begin position="51"/>
        <end position="118"/>
    </location>
</feature>
<evidence type="ECO:0000313" key="2">
    <source>
        <dbReference type="EMBL" id="KAK2550670.1"/>
    </source>
</evidence>
<sequence length="281" mass="31662">MRLKKTLFNEDCLKDSPFSSWIARSIHRNKACCKVCATDIHLGNMGKQALLSHARRENTRRSLQSPKESRSVNAQETSTRNTESPTHSNPSPSSENLTVPPPPREPLRNQPLSSQISSHFSKEDVLSAEVLWAIKTLMVHCSSTSSAGTDKLFAKMFPDSQITKQFQCGKTKCSYISNFGLAPYFKGKLMKKLQVPDSPAIRGEYETLTGSSKWPLSFCRTRWLEDVPVAERALLVWPHIEKYVTTTLSEPKSKIPVIRSFQNLKGHLLDPLSLAKLQFFL</sequence>